<evidence type="ECO:0000256" key="3">
    <source>
        <dbReference type="ARBA" id="ARBA00012733"/>
    </source>
</evidence>
<accession>A0ABW3CDV8</accession>
<comment type="similarity">
    <text evidence="2">Belongs to the glycosyl hydrolase 33 family.</text>
</comment>
<feature type="non-terminal residue" evidence="4">
    <location>
        <position position="1"/>
    </location>
</feature>
<evidence type="ECO:0000313" key="4">
    <source>
        <dbReference type="EMBL" id="MFD0852628.1"/>
    </source>
</evidence>
<feature type="non-terminal residue" evidence="4">
    <location>
        <position position="204"/>
    </location>
</feature>
<dbReference type="SUPFAM" id="SSF50939">
    <property type="entry name" value="Sialidases"/>
    <property type="match status" value="1"/>
</dbReference>
<dbReference type="InterPro" id="IPR026856">
    <property type="entry name" value="Sialidase_fam"/>
</dbReference>
<reference evidence="5" key="1">
    <citation type="journal article" date="2019" name="Int. J. Syst. Evol. Microbiol.">
        <title>The Global Catalogue of Microorganisms (GCM) 10K type strain sequencing project: providing services to taxonomists for standard genome sequencing and annotation.</title>
        <authorList>
            <consortium name="The Broad Institute Genomics Platform"/>
            <consortium name="The Broad Institute Genome Sequencing Center for Infectious Disease"/>
            <person name="Wu L."/>
            <person name="Ma J."/>
        </authorList>
    </citation>
    <scope>NUCLEOTIDE SEQUENCE [LARGE SCALE GENOMIC DNA]</scope>
    <source>
        <strain evidence="5">JCM 31696</strain>
    </source>
</reference>
<dbReference type="CDD" id="cd15482">
    <property type="entry name" value="Sialidase_non-viral"/>
    <property type="match status" value="1"/>
</dbReference>
<dbReference type="EMBL" id="JBHTIR010001498">
    <property type="protein sequence ID" value="MFD0852628.1"/>
    <property type="molecule type" value="Genomic_DNA"/>
</dbReference>
<name>A0ABW3CDV8_9ACTN</name>
<dbReference type="EC" id="3.2.1.18" evidence="3"/>
<gene>
    <name evidence="4" type="ORF">ACFQ07_10355</name>
</gene>
<evidence type="ECO:0000313" key="5">
    <source>
        <dbReference type="Proteomes" id="UP001597083"/>
    </source>
</evidence>
<organism evidence="4 5">
    <name type="scientific">Actinomadura adrarensis</name>
    <dbReference type="NCBI Taxonomy" id="1819600"/>
    <lineage>
        <taxon>Bacteria</taxon>
        <taxon>Bacillati</taxon>
        <taxon>Actinomycetota</taxon>
        <taxon>Actinomycetes</taxon>
        <taxon>Streptosporangiales</taxon>
        <taxon>Thermomonosporaceae</taxon>
        <taxon>Actinomadura</taxon>
    </lineage>
</organism>
<sequence length="204" mass="21887">AAPAALPEDDPAYSATPVHTANLVFRGNRVESLNGVSYHTFRIPALVRTNAGTLLAFAEGRANSNRDHGNINLLYKRSTNNGGSWSSLKEAVGAGMGTWGNPTPVVDRNTGTIWLFLSWNPANKSLDGSPNPDTGEPTDRITQWEDRKVYVMKSTNDGQSFTGMNGESSPTDMTAALKPRTRANGAVWAWDAMGPGNGIQLRNG</sequence>
<protein>
    <recommendedName>
        <fullName evidence="3">exo-alpha-sialidase</fullName>
        <ecNumber evidence="3">3.2.1.18</ecNumber>
    </recommendedName>
</protein>
<comment type="caution">
    <text evidence="4">The sequence shown here is derived from an EMBL/GenBank/DDBJ whole genome shotgun (WGS) entry which is preliminary data.</text>
</comment>
<evidence type="ECO:0000256" key="1">
    <source>
        <dbReference type="ARBA" id="ARBA00000427"/>
    </source>
</evidence>
<comment type="catalytic activity">
    <reaction evidence="1">
        <text>Hydrolysis of alpha-(2-&gt;3)-, alpha-(2-&gt;6)-, alpha-(2-&gt;8)- glycosidic linkages of terminal sialic acid residues in oligosaccharides, glycoproteins, glycolipids, colominic acid and synthetic substrates.</text>
        <dbReference type="EC" id="3.2.1.18"/>
    </reaction>
</comment>
<evidence type="ECO:0000256" key="2">
    <source>
        <dbReference type="ARBA" id="ARBA00009348"/>
    </source>
</evidence>
<dbReference type="PANTHER" id="PTHR10628">
    <property type="entry name" value="SIALIDASE"/>
    <property type="match status" value="1"/>
</dbReference>
<keyword evidence="5" id="KW-1185">Reference proteome</keyword>
<dbReference type="Proteomes" id="UP001597083">
    <property type="component" value="Unassembled WGS sequence"/>
</dbReference>
<dbReference type="PANTHER" id="PTHR10628:SF30">
    <property type="entry name" value="EXO-ALPHA-SIALIDASE"/>
    <property type="match status" value="1"/>
</dbReference>
<proteinExistence type="inferred from homology"/>
<dbReference type="Gene3D" id="2.120.10.10">
    <property type="match status" value="1"/>
</dbReference>
<dbReference type="InterPro" id="IPR036278">
    <property type="entry name" value="Sialidase_sf"/>
</dbReference>